<proteinExistence type="predicted"/>
<keyword evidence="2" id="KW-1185">Reference proteome</keyword>
<dbReference type="EMBL" id="EQ974037">
    <property type="protein sequence ID" value="EEF35137.1"/>
    <property type="molecule type" value="Genomic_DNA"/>
</dbReference>
<name>B9SMS4_RICCO</name>
<dbReference type="AlphaFoldDB" id="B9SMS4"/>
<evidence type="ECO:0000313" key="2">
    <source>
        <dbReference type="Proteomes" id="UP000008311"/>
    </source>
</evidence>
<protein>
    <submittedName>
        <fullName evidence="1">Calcium ion binding protein, putative</fullName>
    </submittedName>
</protein>
<sequence length="225" mass="25504">MEEILKAALAYFELGSHEFKTGTLRFLQMLDQCTNGTIGQFDEFLRERGHEPLSPSILTALGKKPDDHIGFNDFLILMYIIKTRRPCCDLCQAFLKGLYFTCAVCFETEEKTFNLCLCCISKQKNCLHGHGLLVDNFAMLHSKSKALELQLEKNPKQRRIPMMANYPPTSEKIQLHDLFQHLEGSYISKETQHKPVVFAKCAISGENGSWLARTKATIAVVIADI</sequence>
<evidence type="ECO:0000313" key="1">
    <source>
        <dbReference type="EMBL" id="EEF35137.1"/>
    </source>
</evidence>
<dbReference type="Proteomes" id="UP000008311">
    <property type="component" value="Unassembled WGS sequence"/>
</dbReference>
<dbReference type="InParanoid" id="B9SMS4"/>
<reference evidence="2" key="1">
    <citation type="journal article" date="2010" name="Nat. Biotechnol.">
        <title>Draft genome sequence of the oilseed species Ricinus communis.</title>
        <authorList>
            <person name="Chan A.P."/>
            <person name="Crabtree J."/>
            <person name="Zhao Q."/>
            <person name="Lorenzi H."/>
            <person name="Orvis J."/>
            <person name="Puiu D."/>
            <person name="Melake-Berhan A."/>
            <person name="Jones K.M."/>
            <person name="Redman J."/>
            <person name="Chen G."/>
            <person name="Cahoon E.B."/>
            <person name="Gedil M."/>
            <person name="Stanke M."/>
            <person name="Haas B.J."/>
            <person name="Wortman J.R."/>
            <person name="Fraser-Liggett C.M."/>
            <person name="Ravel J."/>
            <person name="Rabinowicz P.D."/>
        </authorList>
    </citation>
    <scope>NUCLEOTIDE SEQUENCE [LARGE SCALE GENOMIC DNA]</scope>
    <source>
        <strain evidence="2">cv. Hale</strain>
    </source>
</reference>
<organism evidence="1 2">
    <name type="scientific">Ricinus communis</name>
    <name type="common">Castor bean</name>
    <dbReference type="NCBI Taxonomy" id="3988"/>
    <lineage>
        <taxon>Eukaryota</taxon>
        <taxon>Viridiplantae</taxon>
        <taxon>Streptophyta</taxon>
        <taxon>Embryophyta</taxon>
        <taxon>Tracheophyta</taxon>
        <taxon>Spermatophyta</taxon>
        <taxon>Magnoliopsida</taxon>
        <taxon>eudicotyledons</taxon>
        <taxon>Gunneridae</taxon>
        <taxon>Pentapetalae</taxon>
        <taxon>rosids</taxon>
        <taxon>fabids</taxon>
        <taxon>Malpighiales</taxon>
        <taxon>Euphorbiaceae</taxon>
        <taxon>Acalyphoideae</taxon>
        <taxon>Acalypheae</taxon>
        <taxon>Ricinus</taxon>
    </lineage>
</organism>
<gene>
    <name evidence="1" type="ORF">RCOM_1628420</name>
</gene>
<dbReference type="STRING" id="3988.B9SMS4"/>
<accession>B9SMS4</accession>